<evidence type="ECO:0000313" key="14">
    <source>
        <dbReference type="Proteomes" id="UP001597380"/>
    </source>
</evidence>
<dbReference type="PROSITE" id="PS00449">
    <property type="entry name" value="ATPASE_A"/>
    <property type="match status" value="1"/>
</dbReference>
<keyword evidence="7 11" id="KW-1133">Transmembrane helix</keyword>
<keyword evidence="11" id="KW-1003">Cell membrane</keyword>
<dbReference type="Gene3D" id="1.20.120.220">
    <property type="entry name" value="ATP synthase, F0 complex, subunit A"/>
    <property type="match status" value="1"/>
</dbReference>
<evidence type="ECO:0000256" key="11">
    <source>
        <dbReference type="HAMAP-Rule" id="MF_01393"/>
    </source>
</evidence>
<comment type="function">
    <text evidence="11 12">Key component of the proton channel; it plays a direct role in the translocation of protons across the membrane.</text>
</comment>
<keyword evidence="5 11" id="KW-0812">Transmembrane</keyword>
<organism evidence="13 14">
    <name type="scientific">Corallincola platygyrae</name>
    <dbReference type="NCBI Taxonomy" id="1193278"/>
    <lineage>
        <taxon>Bacteria</taxon>
        <taxon>Pseudomonadati</taxon>
        <taxon>Pseudomonadota</taxon>
        <taxon>Gammaproteobacteria</taxon>
        <taxon>Alteromonadales</taxon>
        <taxon>Psychromonadaceae</taxon>
        <taxon>Corallincola</taxon>
    </lineage>
</organism>
<dbReference type="InterPro" id="IPR045082">
    <property type="entry name" value="ATP_syn_F0_a_bact/chloroplast"/>
</dbReference>
<dbReference type="NCBIfam" id="NF004477">
    <property type="entry name" value="PRK05815.1-1"/>
    <property type="match status" value="1"/>
</dbReference>
<feature type="transmembrane region" description="Helical" evidence="11">
    <location>
        <begin position="40"/>
        <end position="62"/>
    </location>
</feature>
<comment type="caution">
    <text evidence="13">The sequence shown here is derived from an EMBL/GenBank/DDBJ whole genome shotgun (WGS) entry which is preliminary data.</text>
</comment>
<dbReference type="InterPro" id="IPR000568">
    <property type="entry name" value="ATP_synth_F0_asu"/>
</dbReference>
<dbReference type="Proteomes" id="UP001597380">
    <property type="component" value="Unassembled WGS sequence"/>
</dbReference>
<dbReference type="InterPro" id="IPR035908">
    <property type="entry name" value="F0_ATP_A_sf"/>
</dbReference>
<comment type="similarity">
    <text evidence="2 11 12">Belongs to the ATPase A chain family.</text>
</comment>
<keyword evidence="14" id="KW-1185">Reference proteome</keyword>
<dbReference type="Pfam" id="PF00119">
    <property type="entry name" value="ATP-synt_A"/>
    <property type="match status" value="1"/>
</dbReference>
<evidence type="ECO:0000256" key="3">
    <source>
        <dbReference type="ARBA" id="ARBA00022448"/>
    </source>
</evidence>
<keyword evidence="10 11" id="KW-0066">ATP synthesis</keyword>
<evidence type="ECO:0000256" key="6">
    <source>
        <dbReference type="ARBA" id="ARBA00022781"/>
    </source>
</evidence>
<keyword evidence="8 11" id="KW-0406">Ion transport</keyword>
<evidence type="ECO:0000256" key="5">
    <source>
        <dbReference type="ARBA" id="ARBA00022692"/>
    </source>
</evidence>
<feature type="transmembrane region" description="Helical" evidence="11">
    <location>
        <begin position="238"/>
        <end position="259"/>
    </location>
</feature>
<evidence type="ECO:0000256" key="7">
    <source>
        <dbReference type="ARBA" id="ARBA00022989"/>
    </source>
</evidence>
<evidence type="ECO:0000256" key="10">
    <source>
        <dbReference type="ARBA" id="ARBA00023310"/>
    </source>
</evidence>
<keyword evidence="9 11" id="KW-0472">Membrane</keyword>
<evidence type="ECO:0000256" key="4">
    <source>
        <dbReference type="ARBA" id="ARBA00022547"/>
    </source>
</evidence>
<protein>
    <recommendedName>
        <fullName evidence="11 12">ATP synthase subunit a</fullName>
    </recommendedName>
    <alternativeName>
        <fullName evidence="11">ATP synthase F0 sector subunit a</fullName>
    </alternativeName>
    <alternativeName>
        <fullName evidence="11">F-ATPase subunit 6</fullName>
    </alternativeName>
</protein>
<proteinExistence type="inferred from homology"/>
<feature type="transmembrane region" description="Helical" evidence="11">
    <location>
        <begin position="266"/>
        <end position="288"/>
    </location>
</feature>
<dbReference type="InterPro" id="IPR023011">
    <property type="entry name" value="ATP_synth_F0_asu_AS"/>
</dbReference>
<feature type="transmembrane region" description="Helical" evidence="11">
    <location>
        <begin position="102"/>
        <end position="120"/>
    </location>
</feature>
<evidence type="ECO:0000256" key="1">
    <source>
        <dbReference type="ARBA" id="ARBA00004141"/>
    </source>
</evidence>
<dbReference type="NCBIfam" id="TIGR01131">
    <property type="entry name" value="ATP_synt_6_or_A"/>
    <property type="match status" value="1"/>
</dbReference>
<evidence type="ECO:0000256" key="8">
    <source>
        <dbReference type="ARBA" id="ARBA00023065"/>
    </source>
</evidence>
<keyword evidence="4 11" id="KW-0138">CF(0)</keyword>
<name>A0ABW4XM08_9GAMM</name>
<dbReference type="SUPFAM" id="SSF81336">
    <property type="entry name" value="F1F0 ATP synthase subunit A"/>
    <property type="match status" value="1"/>
</dbReference>
<accession>A0ABW4XM08</accession>
<comment type="subcellular location">
    <subcellularLocation>
        <location evidence="11 12">Cell membrane</location>
        <topology evidence="11 12">Multi-pass membrane protein</topology>
    </subcellularLocation>
    <subcellularLocation>
        <location evidence="1">Membrane</location>
        <topology evidence="1">Multi-pass membrane protein</topology>
    </subcellularLocation>
</comment>
<reference evidence="14" key="1">
    <citation type="journal article" date="2019" name="Int. J. Syst. Evol. Microbiol.">
        <title>The Global Catalogue of Microorganisms (GCM) 10K type strain sequencing project: providing services to taxonomists for standard genome sequencing and annotation.</title>
        <authorList>
            <consortium name="The Broad Institute Genomics Platform"/>
            <consortium name="The Broad Institute Genome Sequencing Center for Infectious Disease"/>
            <person name="Wu L."/>
            <person name="Ma J."/>
        </authorList>
    </citation>
    <scope>NUCLEOTIDE SEQUENCE [LARGE SCALE GENOMIC DNA]</scope>
    <source>
        <strain evidence="14">CGMCC 1.10992</strain>
    </source>
</reference>
<dbReference type="EMBL" id="JBHUHT010000011">
    <property type="protein sequence ID" value="MFD2096159.1"/>
    <property type="molecule type" value="Genomic_DNA"/>
</dbReference>
<dbReference type="CDD" id="cd00310">
    <property type="entry name" value="ATP-synt_Fo_a_6"/>
    <property type="match status" value="1"/>
</dbReference>
<evidence type="ECO:0000256" key="12">
    <source>
        <dbReference type="RuleBase" id="RU000483"/>
    </source>
</evidence>
<keyword evidence="3 11" id="KW-0813">Transport</keyword>
<sequence>MAASGEPLTSQGYIQHHLQNFQVCTKDGSLYWGNCSDVGFWSLNVDTLIWSIGLGIFFLWLFRSVGKKATSGVPGKLQCFVEMLVEFVDGNVKDTFHGRNKLIAPLGLTIFVWVFLMNLMDLVPVDLVPRLVAEGTVAAGGANDIHEVYHKIVPTTDLNLTFALALGVFALMIFYSVKVKSPLGFLKELTLHPFSSKNMFVQTLLIPVNFLIESITLLAKPVSLGLRLFGNLYAGELIFILIALLYSAGVVLGTLGGVLQLGWAIFHILVITLQAFIFMVLTIVYLSMAHEDH</sequence>
<dbReference type="RefSeq" id="WP_345341222.1">
    <property type="nucleotide sequence ID" value="NZ_BAABLI010000017.1"/>
</dbReference>
<feature type="transmembrane region" description="Helical" evidence="11">
    <location>
        <begin position="158"/>
        <end position="177"/>
    </location>
</feature>
<evidence type="ECO:0000256" key="2">
    <source>
        <dbReference type="ARBA" id="ARBA00006810"/>
    </source>
</evidence>
<feature type="transmembrane region" description="Helical" evidence="11">
    <location>
        <begin position="198"/>
        <end position="218"/>
    </location>
</feature>
<gene>
    <name evidence="11 13" type="primary">atpB</name>
    <name evidence="13" type="ORF">ACFSJ3_09205</name>
</gene>
<dbReference type="HAMAP" id="MF_01393">
    <property type="entry name" value="ATP_synth_a_bact"/>
    <property type="match status" value="1"/>
</dbReference>
<evidence type="ECO:0000313" key="13">
    <source>
        <dbReference type="EMBL" id="MFD2096159.1"/>
    </source>
</evidence>
<evidence type="ECO:0000256" key="9">
    <source>
        <dbReference type="ARBA" id="ARBA00023136"/>
    </source>
</evidence>
<dbReference type="PANTHER" id="PTHR42823:SF3">
    <property type="entry name" value="ATP SYNTHASE SUBUNIT A, CHLOROPLASTIC"/>
    <property type="match status" value="1"/>
</dbReference>
<keyword evidence="6 11" id="KW-0375">Hydrogen ion transport</keyword>
<dbReference type="PANTHER" id="PTHR42823">
    <property type="entry name" value="ATP SYNTHASE SUBUNIT A, CHLOROPLASTIC"/>
    <property type="match status" value="1"/>
</dbReference>